<dbReference type="AlphaFoldDB" id="A0A6M0JXE1"/>
<gene>
    <name evidence="1" type="ORF">G3446_07015</name>
</gene>
<name>A0A6M0JXE1_9GAMM</name>
<accession>A0A6M0JXE1</accession>
<evidence type="ECO:0008006" key="3">
    <source>
        <dbReference type="Google" id="ProtNLM"/>
    </source>
</evidence>
<evidence type="ECO:0000313" key="2">
    <source>
        <dbReference type="Proteomes" id="UP000483379"/>
    </source>
</evidence>
<comment type="caution">
    <text evidence="1">The sequence shown here is derived from an EMBL/GenBank/DDBJ whole genome shotgun (WGS) entry which is preliminary data.</text>
</comment>
<keyword evidence="2" id="KW-1185">Reference proteome</keyword>
<evidence type="ECO:0000313" key="1">
    <source>
        <dbReference type="EMBL" id="NEV61641.1"/>
    </source>
</evidence>
<organism evidence="1 2">
    <name type="scientific">Thiorhodococcus minor</name>
    <dbReference type="NCBI Taxonomy" id="57489"/>
    <lineage>
        <taxon>Bacteria</taxon>
        <taxon>Pseudomonadati</taxon>
        <taxon>Pseudomonadota</taxon>
        <taxon>Gammaproteobacteria</taxon>
        <taxon>Chromatiales</taxon>
        <taxon>Chromatiaceae</taxon>
        <taxon>Thiorhodococcus</taxon>
    </lineage>
</organism>
<sequence length="354" mass="39272">MCWIVNSQPLGSSVGGPARESKPRGRPGVSHAVVRGRRIFCVIAALLILGGRSSAADLSVGDGVSGDLDRRWYDQGQAYVANQLYAAAVWLDSFFGDPRAEAADGTDAYLHVIFDGFYSGVEDESENGIKFRGGANLERLNERLRLVVTSDADAAVTGRELAGTARDEVRDTDGAVGLSYLFRDRPGQKFSLGGGVSGGLSPSFLLAGRHRYAKSWTSRTASHVTSTLYWKSDDGPGVSSLVDYEWISDPDTLWRYTVFGNFREETGGVDWSTQAKWARRLDDKTAVNIRAGVQGNTEPSNVLTEGWLKVLYRRNFLRSWLFYEVEPGLSWHERVQYRTEPTIALRLEIQFRRD</sequence>
<dbReference type="EMBL" id="JAAIJQ010000015">
    <property type="protein sequence ID" value="NEV61641.1"/>
    <property type="molecule type" value="Genomic_DNA"/>
</dbReference>
<dbReference type="Proteomes" id="UP000483379">
    <property type="component" value="Unassembled WGS sequence"/>
</dbReference>
<protein>
    <recommendedName>
        <fullName evidence="3">Porin</fullName>
    </recommendedName>
</protein>
<dbReference type="RefSeq" id="WP_164452069.1">
    <property type="nucleotide sequence ID" value="NZ_JAAIJQ010000015.1"/>
</dbReference>
<reference evidence="1 2" key="1">
    <citation type="submission" date="2020-02" db="EMBL/GenBank/DDBJ databases">
        <title>Genome sequences of Thiorhodococcus mannitoliphagus and Thiorhodococcus minor, purple sulfur photosynthetic bacteria in the gammaproteobacterial family, Chromatiaceae.</title>
        <authorList>
            <person name="Aviles F.A."/>
            <person name="Meyer T.E."/>
            <person name="Kyndt J.A."/>
        </authorList>
    </citation>
    <scope>NUCLEOTIDE SEQUENCE [LARGE SCALE GENOMIC DNA]</scope>
    <source>
        <strain evidence="1 2">DSM 11518</strain>
    </source>
</reference>
<proteinExistence type="predicted"/>